<keyword evidence="1" id="KW-0472">Membrane</keyword>
<protein>
    <submittedName>
        <fullName evidence="2">Uncharacterized protein</fullName>
    </submittedName>
</protein>
<dbReference type="PATRIC" id="fig|866895.3.peg.1328"/>
<dbReference type="HOGENOM" id="CLU_1029605_0_0_9"/>
<keyword evidence="1" id="KW-1133">Transmembrane helix</keyword>
<name>I0JKJ8_HALH3</name>
<feature type="transmembrane region" description="Helical" evidence="1">
    <location>
        <begin position="39"/>
        <end position="57"/>
    </location>
</feature>
<dbReference type="STRING" id="866895.HBHAL_2320"/>
<evidence type="ECO:0000313" key="2">
    <source>
        <dbReference type="EMBL" id="CCG44667.1"/>
    </source>
</evidence>
<dbReference type="EMBL" id="HE717023">
    <property type="protein sequence ID" value="CCG44667.1"/>
    <property type="molecule type" value="Genomic_DNA"/>
</dbReference>
<reference evidence="2 3" key="1">
    <citation type="journal article" date="2013" name="Environ. Microbiol.">
        <title>Chloride and organic osmolytes: a hybrid strategy to cope with elevated salinities by the moderately halophilic, chloride-dependent bacterium Halobacillus halophilus.</title>
        <authorList>
            <person name="Saum S.H."/>
            <person name="Pfeiffer F."/>
            <person name="Palm P."/>
            <person name="Rampp M."/>
            <person name="Schuster S.C."/>
            <person name="Muller V."/>
            <person name="Oesterhelt D."/>
        </authorList>
    </citation>
    <scope>NUCLEOTIDE SEQUENCE [LARGE SCALE GENOMIC DNA]</scope>
    <source>
        <strain evidence="3">ATCC 35676 / DSM 2266 / JCM 20832 / KCTC 3685 / LMG 17431 / NBRC 102448 / NCIMB 2269</strain>
    </source>
</reference>
<dbReference type="eggNOG" id="ENOG5032NZ7">
    <property type="taxonomic scope" value="Bacteria"/>
</dbReference>
<organism evidence="2 3">
    <name type="scientific">Halobacillus halophilus (strain ATCC 35676 / DSM 2266 / JCM 20832 / KCTC 3685 / LMG 17431 / NBRC 102448 / NCIMB 2269)</name>
    <name type="common">Sporosarcina halophila</name>
    <dbReference type="NCBI Taxonomy" id="866895"/>
    <lineage>
        <taxon>Bacteria</taxon>
        <taxon>Bacillati</taxon>
        <taxon>Bacillota</taxon>
        <taxon>Bacilli</taxon>
        <taxon>Bacillales</taxon>
        <taxon>Bacillaceae</taxon>
        <taxon>Halobacillus</taxon>
    </lineage>
</organism>
<sequence length="270" mass="30894">MIADMYKRREKLAHSLIGALILILGGYLLWNWPETSQEWLEAAVLLVPVIFMGMIAGSSRHKYNKVKDLSIPEASGSLMESDHVVWKSDASSLPRLMAFEKNGAYFGMLKTDKLPWWGRPIVFFQKSILSFIPSTYSFYTQDGEKLFSFRRNGFKETKVAIFDAAGNHSGTYIQEEYKSLFQVKGEIKDEENRPVLSVKASGTSGDFSLSDEDGHRWAHFYSGRFPHEYTELFRDVDNDIVELSNELSFKNKRLLLAVISFLFMNRSING</sequence>
<keyword evidence="1" id="KW-0812">Transmembrane</keyword>
<feature type="transmembrane region" description="Helical" evidence="1">
    <location>
        <begin position="12"/>
        <end position="33"/>
    </location>
</feature>
<gene>
    <name evidence="2" type="ordered locus">HBHAL_2320</name>
</gene>
<evidence type="ECO:0000313" key="3">
    <source>
        <dbReference type="Proteomes" id="UP000007397"/>
    </source>
</evidence>
<dbReference type="Proteomes" id="UP000007397">
    <property type="component" value="Chromosome"/>
</dbReference>
<keyword evidence="3" id="KW-1185">Reference proteome</keyword>
<evidence type="ECO:0000256" key="1">
    <source>
        <dbReference type="SAM" id="Phobius"/>
    </source>
</evidence>
<dbReference type="KEGG" id="hhd:HBHAL_2320"/>
<dbReference type="AlphaFoldDB" id="I0JKJ8"/>
<accession>I0JKJ8</accession>
<proteinExistence type="predicted"/>